<evidence type="ECO:0000256" key="1">
    <source>
        <dbReference type="SAM" id="MobiDB-lite"/>
    </source>
</evidence>
<dbReference type="AlphaFoldDB" id="A0ABD5NBG9"/>
<organism evidence="3 4">
    <name type="scientific">Halobacterium litoreum</name>
    <dbReference type="NCBI Taxonomy" id="2039234"/>
    <lineage>
        <taxon>Archaea</taxon>
        <taxon>Methanobacteriati</taxon>
        <taxon>Methanobacteriota</taxon>
        <taxon>Stenosarchaea group</taxon>
        <taxon>Halobacteria</taxon>
        <taxon>Halobacteriales</taxon>
        <taxon>Halobacteriaceae</taxon>
        <taxon>Halobacterium</taxon>
    </lineage>
</organism>
<dbReference type="InterPro" id="IPR055933">
    <property type="entry name" value="DUF7511"/>
</dbReference>
<dbReference type="Pfam" id="PF24351">
    <property type="entry name" value="DUF7511"/>
    <property type="match status" value="1"/>
</dbReference>
<accession>A0ABD5NBG9</accession>
<feature type="compositionally biased region" description="Basic and acidic residues" evidence="1">
    <location>
        <begin position="1"/>
        <end position="10"/>
    </location>
</feature>
<sequence length="66" mass="7019">MSADSRRSSGDADDPADQPALSATVVPYTDAPDRCTVSPADADDRRRLTEWLSVDADAVVPLSDAR</sequence>
<feature type="region of interest" description="Disordered" evidence="1">
    <location>
        <begin position="1"/>
        <end position="41"/>
    </location>
</feature>
<keyword evidence="4" id="KW-1185">Reference proteome</keyword>
<dbReference type="RefSeq" id="WP_232572232.1">
    <property type="nucleotide sequence ID" value="NZ_CP089466.1"/>
</dbReference>
<evidence type="ECO:0000313" key="4">
    <source>
        <dbReference type="Proteomes" id="UP001595660"/>
    </source>
</evidence>
<gene>
    <name evidence="3" type="ORF">ACFOKC_02670</name>
</gene>
<name>A0ABD5NBG9_9EURY</name>
<comment type="caution">
    <text evidence="3">The sequence shown here is derived from an EMBL/GenBank/DDBJ whole genome shotgun (WGS) entry which is preliminary data.</text>
</comment>
<evidence type="ECO:0000313" key="3">
    <source>
        <dbReference type="EMBL" id="MFC3476620.1"/>
    </source>
</evidence>
<reference evidence="3 4" key="1">
    <citation type="journal article" date="2019" name="Int. J. Syst. Evol. Microbiol.">
        <title>The Global Catalogue of Microorganisms (GCM) 10K type strain sequencing project: providing services to taxonomists for standard genome sequencing and annotation.</title>
        <authorList>
            <consortium name="The Broad Institute Genomics Platform"/>
            <consortium name="The Broad Institute Genome Sequencing Center for Infectious Disease"/>
            <person name="Wu L."/>
            <person name="Ma J."/>
        </authorList>
    </citation>
    <scope>NUCLEOTIDE SEQUENCE [LARGE SCALE GENOMIC DNA]</scope>
    <source>
        <strain evidence="3 4">CGMCC 1.12562</strain>
    </source>
</reference>
<dbReference type="Proteomes" id="UP001595660">
    <property type="component" value="Unassembled WGS sequence"/>
</dbReference>
<protein>
    <recommendedName>
        <fullName evidence="2">DUF7511 domain-containing protein</fullName>
    </recommendedName>
</protein>
<dbReference type="EMBL" id="JBHRWN010000002">
    <property type="protein sequence ID" value="MFC3476620.1"/>
    <property type="molecule type" value="Genomic_DNA"/>
</dbReference>
<dbReference type="GeneID" id="69117466"/>
<feature type="domain" description="DUF7511" evidence="2">
    <location>
        <begin position="20"/>
        <end position="66"/>
    </location>
</feature>
<evidence type="ECO:0000259" key="2">
    <source>
        <dbReference type="Pfam" id="PF24351"/>
    </source>
</evidence>
<proteinExistence type="predicted"/>